<evidence type="ECO:0000313" key="3">
    <source>
        <dbReference type="Proteomes" id="UP000766550"/>
    </source>
</evidence>
<feature type="compositionally biased region" description="Basic and acidic residues" evidence="1">
    <location>
        <begin position="246"/>
        <end position="276"/>
    </location>
</feature>
<dbReference type="AlphaFoldDB" id="A0A8J8C5C1"/>
<evidence type="ECO:0008006" key="4">
    <source>
        <dbReference type="Google" id="ProtNLM"/>
    </source>
</evidence>
<feature type="compositionally biased region" description="Basic and acidic residues" evidence="1">
    <location>
        <begin position="230"/>
        <end position="239"/>
    </location>
</feature>
<feature type="compositionally biased region" description="Basic and acidic residues" evidence="1">
    <location>
        <begin position="409"/>
        <end position="423"/>
    </location>
</feature>
<dbReference type="RefSeq" id="WP_162317905.1">
    <property type="nucleotide sequence ID" value="NZ_JAHQXF010000002.1"/>
</dbReference>
<accession>A0A8J8C5C1</accession>
<feature type="region of interest" description="Disordered" evidence="1">
    <location>
        <begin position="230"/>
        <end position="436"/>
    </location>
</feature>
<dbReference type="OrthoDB" id="103676at2157"/>
<feature type="compositionally biased region" description="Basic and acidic residues" evidence="1">
    <location>
        <begin position="286"/>
        <end position="379"/>
    </location>
</feature>
<protein>
    <recommendedName>
        <fullName evidence="4">Twin-arginine translocation signal domain-containing protein</fullName>
    </recommendedName>
</protein>
<reference evidence="2 3" key="1">
    <citation type="submission" date="2021-06" db="EMBL/GenBank/DDBJ databases">
        <title>New haloarchaea isolates fom saline soil.</title>
        <authorList>
            <person name="Duran-Viseras A."/>
            <person name="Sanchez-Porro C.S."/>
            <person name="Ventosa A."/>
        </authorList>
    </citation>
    <scope>NUCLEOTIDE SEQUENCE [LARGE SCALE GENOMIC DNA]</scope>
    <source>
        <strain evidence="2 3">JCM 183640</strain>
    </source>
</reference>
<evidence type="ECO:0000313" key="2">
    <source>
        <dbReference type="EMBL" id="MBV0925064.1"/>
    </source>
</evidence>
<comment type="caution">
    <text evidence="2">The sequence shown here is derived from an EMBL/GenBank/DDBJ whole genome shotgun (WGS) entry which is preliminary data.</text>
</comment>
<proteinExistence type="predicted"/>
<feature type="compositionally biased region" description="Acidic residues" evidence="1">
    <location>
        <begin position="380"/>
        <end position="390"/>
    </location>
</feature>
<organism evidence="2 3">
    <name type="scientific">Haloarcula limicola</name>
    <dbReference type="NCBI Taxonomy" id="1429915"/>
    <lineage>
        <taxon>Archaea</taxon>
        <taxon>Methanobacteriati</taxon>
        <taxon>Methanobacteriota</taxon>
        <taxon>Stenosarchaea group</taxon>
        <taxon>Halobacteria</taxon>
        <taxon>Halobacteriales</taxon>
        <taxon>Haloarculaceae</taxon>
        <taxon>Haloarcula</taxon>
    </lineage>
</organism>
<name>A0A8J8C5C1_9EURY</name>
<dbReference type="PROSITE" id="PS51318">
    <property type="entry name" value="TAT"/>
    <property type="match status" value="1"/>
</dbReference>
<evidence type="ECO:0000256" key="1">
    <source>
        <dbReference type="SAM" id="MobiDB-lite"/>
    </source>
</evidence>
<dbReference type="EMBL" id="JAHQXF010000002">
    <property type="protein sequence ID" value="MBV0925064.1"/>
    <property type="molecule type" value="Genomic_DNA"/>
</dbReference>
<dbReference type="Proteomes" id="UP000766550">
    <property type="component" value="Unassembled WGS sequence"/>
</dbReference>
<gene>
    <name evidence="2" type="ORF">KTS45_12740</name>
</gene>
<dbReference type="InterPro" id="IPR006311">
    <property type="entry name" value="TAT_signal"/>
</dbReference>
<sequence>MASDPPLNQSRRAFLKTTGLAVGGLGAAGTASAHDDDDDRYVIKQDSRCFRIKPLKGHKRVEDFYKWGKSKRYFSSTGTKSLQRKDTSILFLYDGPKGLSLVIVHGALKDGSDGGAVSFKIKDIPRKAKWVVKDDYYDKDSNYDRWDIEKRSAEIDWTWKEERTDGGALRGLDVDDLNLTIYPKFNEEAKLYGKHYDGHIDRWEVLSGDRKDPDRYRLKRDEKVRLKRGRCDDDDHHHDDDDDWEDHDRDRDHHDDDKDWDDHDKERDRDKDHDHDRDDDDDKDWDDDHDKDHHDDDKDWDDDHDKDHHDDDKDWDDDHDKDRDHHDRDRDHDDRSRHDDDDYRDKDDERDRDRDKDRHDDDDHRDRDGHDRDRNRDHHDDEDDEDDEDDHRDRDENNGRKRGKKRGKERSEKEDKKDKRGPPEHSSAPDGAGPPN</sequence>
<keyword evidence="3" id="KW-1185">Reference proteome</keyword>